<reference evidence="3" key="1">
    <citation type="journal article" date="2009" name="PLoS Genet.">
        <title>Sequencing, mapping, and analysis of 27,455 maize full-length cDNAs.</title>
        <authorList>
            <person name="Soderlund C."/>
            <person name="Descour A."/>
            <person name="Kudrna D."/>
            <person name="Bomhoff M."/>
            <person name="Boyd L."/>
            <person name="Currie J."/>
            <person name="Angelova A."/>
            <person name="Collura K."/>
            <person name="Wissotski M."/>
            <person name="Ashley E."/>
            <person name="Morrow D."/>
            <person name="Fernandes J."/>
            <person name="Walbot V."/>
            <person name="Yu Y."/>
        </authorList>
    </citation>
    <scope>NUCLEOTIDE SEQUENCE</scope>
    <source>
        <strain evidence="3">B73</strain>
    </source>
</reference>
<feature type="compositionally biased region" description="Polar residues" evidence="1">
    <location>
        <begin position="70"/>
        <end position="90"/>
    </location>
</feature>
<name>B7ZYG4_MAIZE</name>
<protein>
    <recommendedName>
        <fullName evidence="4">Secreted protein</fullName>
    </recommendedName>
</protein>
<proteinExistence type="evidence at transcript level"/>
<evidence type="ECO:0000313" key="3">
    <source>
        <dbReference type="EMBL" id="ACL52963.1"/>
    </source>
</evidence>
<dbReference type="AlphaFoldDB" id="B7ZYG4"/>
<organism evidence="3">
    <name type="scientific">Zea mays</name>
    <name type="common">Maize</name>
    <dbReference type="NCBI Taxonomy" id="4577"/>
    <lineage>
        <taxon>Eukaryota</taxon>
        <taxon>Viridiplantae</taxon>
        <taxon>Streptophyta</taxon>
        <taxon>Embryophyta</taxon>
        <taxon>Tracheophyta</taxon>
        <taxon>Spermatophyta</taxon>
        <taxon>Magnoliopsida</taxon>
        <taxon>Liliopsida</taxon>
        <taxon>Poales</taxon>
        <taxon>Poaceae</taxon>
        <taxon>PACMAD clade</taxon>
        <taxon>Panicoideae</taxon>
        <taxon>Andropogonodae</taxon>
        <taxon>Andropogoneae</taxon>
        <taxon>Tripsacinae</taxon>
        <taxon>Zea</taxon>
    </lineage>
</organism>
<evidence type="ECO:0000256" key="2">
    <source>
        <dbReference type="SAM" id="SignalP"/>
    </source>
</evidence>
<sequence>MKWSPFALPLLGSLLCCPYSILSLAALSCREASSELHAATQHSAHHPQEHQQNTLRSHAPTHHKFRYSRTEPTSSLSTPRTMDSTAGTAS</sequence>
<dbReference type="PROSITE" id="PS51257">
    <property type="entry name" value="PROKAR_LIPOPROTEIN"/>
    <property type="match status" value="1"/>
</dbReference>
<evidence type="ECO:0008006" key="4">
    <source>
        <dbReference type="Google" id="ProtNLM"/>
    </source>
</evidence>
<feature type="region of interest" description="Disordered" evidence="1">
    <location>
        <begin position="35"/>
        <end position="90"/>
    </location>
</feature>
<dbReference type="HOGENOM" id="CLU_2444083_0_0_1"/>
<reference evidence="3" key="2">
    <citation type="submission" date="2012-06" db="EMBL/GenBank/DDBJ databases">
        <authorList>
            <person name="Yu Y."/>
            <person name="Currie J."/>
            <person name="Lomeli R."/>
            <person name="Angelova A."/>
            <person name="Collura K."/>
            <person name="Wissotski M."/>
            <person name="Campos D."/>
            <person name="Kudrna D."/>
            <person name="Golser W."/>
            <person name="Ashely E."/>
            <person name="Descour A."/>
            <person name="Fernandes J."/>
            <person name="Soderlund C."/>
            <person name="Walbot V."/>
        </authorList>
    </citation>
    <scope>NUCLEOTIDE SEQUENCE</scope>
    <source>
        <strain evidence="3">B73</strain>
    </source>
</reference>
<evidence type="ECO:0000256" key="1">
    <source>
        <dbReference type="SAM" id="MobiDB-lite"/>
    </source>
</evidence>
<keyword evidence="2" id="KW-0732">Signal</keyword>
<feature type="chain" id="PRO_5009949283" description="Secreted protein" evidence="2">
    <location>
        <begin position="26"/>
        <end position="90"/>
    </location>
</feature>
<dbReference type="EMBL" id="BT054356">
    <property type="protein sequence ID" value="ACL52963.1"/>
    <property type="molecule type" value="mRNA"/>
</dbReference>
<feature type="signal peptide" evidence="2">
    <location>
        <begin position="1"/>
        <end position="25"/>
    </location>
</feature>
<accession>B7ZYG4</accession>